<reference evidence="2 3" key="1">
    <citation type="submission" date="2011-05" db="EMBL/GenBank/DDBJ databases">
        <title>Whole genome sequence of Microlunatus phosphovorus NM-1.</title>
        <authorList>
            <person name="Hosoyama A."/>
            <person name="Sasaki K."/>
            <person name="Harada T."/>
            <person name="Igarashi R."/>
            <person name="Kawakoshi A."/>
            <person name="Sasagawa M."/>
            <person name="Fukada J."/>
            <person name="Nakamura S."/>
            <person name="Katano Y."/>
            <person name="Hanada S."/>
            <person name="Kamagata Y."/>
            <person name="Nakamura N."/>
            <person name="Yamazaki S."/>
            <person name="Fujita N."/>
        </authorList>
    </citation>
    <scope>NUCLEOTIDE SEQUENCE [LARGE SCALE GENOMIC DNA]</scope>
    <source>
        <strain evidence="3">ATCC 700054 / DSM 10555 / JCM 9379 / NBRC 101784 / NCIMB 13414 / VKM Ac-1990 / NM-1</strain>
    </source>
</reference>
<dbReference type="RefSeq" id="WP_013861555.1">
    <property type="nucleotide sequence ID" value="NC_015635.1"/>
</dbReference>
<evidence type="ECO:0000313" key="3">
    <source>
        <dbReference type="Proteomes" id="UP000007947"/>
    </source>
</evidence>
<keyword evidence="1" id="KW-0472">Membrane</keyword>
<sequence length="188" mass="20482">MSIEPGVRPWFTTGSPYEELVLPYYPSAALQRLRNRRRRFISRIVSLVITLGIMIAIYVWQPAQFVGVSLWLVYGIVLAISLGFAVFALIGWLQARRIVAGLGQGIALRLGRPGVEIGGAYVPWAELSSLTVRKGKLGHGPQFTVTRGDGQRLAVPLDQLDVFPATLDSTARAYSGGRFGVDLTALGN</sequence>
<dbReference type="AlphaFoldDB" id="F5XKX8"/>
<evidence type="ECO:0000256" key="1">
    <source>
        <dbReference type="SAM" id="Phobius"/>
    </source>
</evidence>
<feature type="transmembrane region" description="Helical" evidence="1">
    <location>
        <begin position="72"/>
        <end position="93"/>
    </location>
</feature>
<organism evidence="2 3">
    <name type="scientific">Microlunatus phosphovorus (strain ATCC 700054 / DSM 10555 / JCM 9379 / NBRC 101784 / NCIMB 13414 / VKM Ac-1990 / NM-1)</name>
    <dbReference type="NCBI Taxonomy" id="1032480"/>
    <lineage>
        <taxon>Bacteria</taxon>
        <taxon>Bacillati</taxon>
        <taxon>Actinomycetota</taxon>
        <taxon>Actinomycetes</taxon>
        <taxon>Propionibacteriales</taxon>
        <taxon>Propionibacteriaceae</taxon>
        <taxon>Microlunatus</taxon>
    </lineage>
</organism>
<gene>
    <name evidence="2" type="ordered locus">MLP_06520</name>
</gene>
<protein>
    <submittedName>
        <fullName evidence="2">Uncharacterized protein</fullName>
    </submittedName>
</protein>
<accession>F5XKX8</accession>
<dbReference type="STRING" id="1032480.MLP_06520"/>
<dbReference type="HOGENOM" id="CLU_1401380_0_0_11"/>
<dbReference type="Proteomes" id="UP000007947">
    <property type="component" value="Chromosome"/>
</dbReference>
<dbReference type="EMBL" id="AP012204">
    <property type="protein sequence ID" value="BAK33666.1"/>
    <property type="molecule type" value="Genomic_DNA"/>
</dbReference>
<dbReference type="OrthoDB" id="3732776at2"/>
<dbReference type="KEGG" id="mph:MLP_06520"/>
<dbReference type="eggNOG" id="ENOG503491B">
    <property type="taxonomic scope" value="Bacteria"/>
</dbReference>
<feature type="transmembrane region" description="Helical" evidence="1">
    <location>
        <begin position="40"/>
        <end position="60"/>
    </location>
</feature>
<name>F5XKX8_MICPN</name>
<keyword evidence="3" id="KW-1185">Reference proteome</keyword>
<evidence type="ECO:0000313" key="2">
    <source>
        <dbReference type="EMBL" id="BAK33666.1"/>
    </source>
</evidence>
<keyword evidence="1" id="KW-1133">Transmembrane helix</keyword>
<keyword evidence="1" id="KW-0812">Transmembrane</keyword>
<proteinExistence type="predicted"/>